<comment type="caution">
    <text evidence="2">The sequence shown here is derived from an EMBL/GenBank/DDBJ whole genome shotgun (WGS) entry which is preliminary data.</text>
</comment>
<sequence>MIQMKAPLEGAHHFTIYNATFNSVAGDFISHPQSTQYQKSSPRTGSTRPISPTCSDPEADLPEKYSSTCSPIPTRPTSQSYPPPSPPAAPTPYTDTGIERQRRPLASDPPPFIVYVAAPPPLQLHQRTPEFPTPLVAGSPNPHWWGQATLPQTYRPVLEIPYPEPFQNGVRHGTPTCLAYGASRFPSVSPQPISHAWHFPPPLTQVHPSPPPPMSPGPNIAPLSFYPHCARYDQAADDAYGPCAH</sequence>
<dbReference type="EMBL" id="MU151653">
    <property type="protein sequence ID" value="KAF9442326.1"/>
    <property type="molecule type" value="Genomic_DNA"/>
</dbReference>
<proteinExistence type="predicted"/>
<accession>A0A9P6BVZ3</accession>
<evidence type="ECO:0000313" key="2">
    <source>
        <dbReference type="EMBL" id="KAF9442326.1"/>
    </source>
</evidence>
<evidence type="ECO:0000256" key="1">
    <source>
        <dbReference type="SAM" id="MobiDB-lite"/>
    </source>
</evidence>
<gene>
    <name evidence="2" type="ORF">P691DRAFT_779456</name>
</gene>
<feature type="compositionally biased region" description="Polar residues" evidence="1">
    <location>
        <begin position="32"/>
        <end position="54"/>
    </location>
</feature>
<reference evidence="2" key="1">
    <citation type="submission" date="2020-11" db="EMBL/GenBank/DDBJ databases">
        <authorList>
            <consortium name="DOE Joint Genome Institute"/>
            <person name="Ahrendt S."/>
            <person name="Riley R."/>
            <person name="Andreopoulos W."/>
            <person name="Labutti K."/>
            <person name="Pangilinan J."/>
            <person name="Ruiz-Duenas F.J."/>
            <person name="Barrasa J.M."/>
            <person name="Sanchez-Garcia M."/>
            <person name="Camarero S."/>
            <person name="Miyauchi S."/>
            <person name="Serrano A."/>
            <person name="Linde D."/>
            <person name="Babiker R."/>
            <person name="Drula E."/>
            <person name="Ayuso-Fernandez I."/>
            <person name="Pacheco R."/>
            <person name="Padilla G."/>
            <person name="Ferreira P."/>
            <person name="Barriuso J."/>
            <person name="Kellner H."/>
            <person name="Castanera R."/>
            <person name="Alfaro M."/>
            <person name="Ramirez L."/>
            <person name="Pisabarro A.G."/>
            <person name="Kuo A."/>
            <person name="Tritt A."/>
            <person name="Lipzen A."/>
            <person name="He G."/>
            <person name="Yan M."/>
            <person name="Ng V."/>
            <person name="Cullen D."/>
            <person name="Martin F."/>
            <person name="Rosso M.-N."/>
            <person name="Henrissat B."/>
            <person name="Hibbett D."/>
            <person name="Martinez A.T."/>
            <person name="Grigoriev I.V."/>
        </authorList>
    </citation>
    <scope>NUCLEOTIDE SEQUENCE</scope>
    <source>
        <strain evidence="2">MF-IS2</strain>
    </source>
</reference>
<name>A0A9P6BVZ3_9AGAR</name>
<dbReference type="Proteomes" id="UP000807342">
    <property type="component" value="Unassembled WGS sequence"/>
</dbReference>
<feature type="region of interest" description="Disordered" evidence="1">
    <location>
        <begin position="32"/>
        <end position="96"/>
    </location>
</feature>
<dbReference type="AlphaFoldDB" id="A0A9P6BVZ3"/>
<protein>
    <submittedName>
        <fullName evidence="2">Uncharacterized protein</fullName>
    </submittedName>
</protein>
<keyword evidence="3" id="KW-1185">Reference proteome</keyword>
<organism evidence="2 3">
    <name type="scientific">Macrolepiota fuliginosa MF-IS2</name>
    <dbReference type="NCBI Taxonomy" id="1400762"/>
    <lineage>
        <taxon>Eukaryota</taxon>
        <taxon>Fungi</taxon>
        <taxon>Dikarya</taxon>
        <taxon>Basidiomycota</taxon>
        <taxon>Agaricomycotina</taxon>
        <taxon>Agaricomycetes</taxon>
        <taxon>Agaricomycetidae</taxon>
        <taxon>Agaricales</taxon>
        <taxon>Agaricineae</taxon>
        <taxon>Agaricaceae</taxon>
        <taxon>Macrolepiota</taxon>
    </lineage>
</organism>
<feature type="compositionally biased region" description="Pro residues" evidence="1">
    <location>
        <begin position="81"/>
        <end position="90"/>
    </location>
</feature>
<evidence type="ECO:0000313" key="3">
    <source>
        <dbReference type="Proteomes" id="UP000807342"/>
    </source>
</evidence>